<dbReference type="SUPFAM" id="SSF53187">
    <property type="entry name" value="Zn-dependent exopeptidases"/>
    <property type="match status" value="1"/>
</dbReference>
<dbReference type="Proteomes" id="UP001476282">
    <property type="component" value="Unassembled WGS sequence"/>
</dbReference>
<evidence type="ECO:0000313" key="3">
    <source>
        <dbReference type="Proteomes" id="UP001476282"/>
    </source>
</evidence>
<accession>A0ABP9UWM6</accession>
<dbReference type="Gene3D" id="3.40.630.40">
    <property type="entry name" value="Zn-dependent exopeptidases"/>
    <property type="match status" value="1"/>
</dbReference>
<evidence type="ECO:0000256" key="1">
    <source>
        <dbReference type="SAM" id="MobiDB-lite"/>
    </source>
</evidence>
<keyword evidence="3" id="KW-1185">Reference proteome</keyword>
<proteinExistence type="predicted"/>
<sequence length="218" mass="24542">MTAIIPSCETAVSTVPEWHRADAKGHEEFIAAHGWSPGALNLAQGVAMQVHSPLIHAESTRLLIDLGRHPESDDRWSQLSRSLTEDQRRRLDERQKKNYLDTLANRIRIPMMRRETTVHLSVDTADLGGAAVEIACDGRRTDELDWIDRWIAALRQVLPADQVRSGTTGSNDLQSYLRDKFPGLMSVRLTAATSSFLENRPVRWSELRKAVLATIPRD</sequence>
<comment type="caution">
    <text evidence="2">The sequence shown here is derived from an EMBL/GenBank/DDBJ whole genome shotgun (WGS) entry which is preliminary data.</text>
</comment>
<reference evidence="2 3" key="1">
    <citation type="submission" date="2024-02" db="EMBL/GenBank/DDBJ databases">
        <title>Haloferula sargassicola NBRC 104335.</title>
        <authorList>
            <person name="Ichikawa N."/>
            <person name="Katano-Makiyama Y."/>
            <person name="Hidaka K."/>
        </authorList>
    </citation>
    <scope>NUCLEOTIDE SEQUENCE [LARGE SCALE GENOMIC DNA]</scope>
    <source>
        <strain evidence="2 3">NBRC 104335</strain>
    </source>
</reference>
<evidence type="ECO:0000313" key="2">
    <source>
        <dbReference type="EMBL" id="GAA5483739.1"/>
    </source>
</evidence>
<dbReference type="RefSeq" id="WP_353567845.1">
    <property type="nucleotide sequence ID" value="NZ_BAABRI010000017.1"/>
</dbReference>
<dbReference type="EMBL" id="BAABRI010000017">
    <property type="protein sequence ID" value="GAA5483739.1"/>
    <property type="molecule type" value="Genomic_DNA"/>
</dbReference>
<name>A0ABP9UWM6_9BACT</name>
<protein>
    <submittedName>
        <fullName evidence="2">Uncharacterized protein</fullName>
    </submittedName>
</protein>
<organism evidence="2 3">
    <name type="scientific">Haloferula sargassicola</name>
    <dbReference type="NCBI Taxonomy" id="490096"/>
    <lineage>
        <taxon>Bacteria</taxon>
        <taxon>Pseudomonadati</taxon>
        <taxon>Verrucomicrobiota</taxon>
        <taxon>Verrucomicrobiia</taxon>
        <taxon>Verrucomicrobiales</taxon>
        <taxon>Verrucomicrobiaceae</taxon>
        <taxon>Haloferula</taxon>
    </lineage>
</organism>
<feature type="region of interest" description="Disordered" evidence="1">
    <location>
        <begin position="70"/>
        <end position="90"/>
    </location>
</feature>
<gene>
    <name evidence="2" type="ORF">Hsar01_02973</name>
</gene>